<dbReference type="Gene3D" id="3.40.50.960">
    <property type="entry name" value="Lumazine/riboflavin synthase"/>
    <property type="match status" value="1"/>
</dbReference>
<reference evidence="7" key="1">
    <citation type="submission" date="2018-05" db="EMBL/GenBank/DDBJ databases">
        <authorList>
            <person name="Lanie J.A."/>
            <person name="Ng W.-L."/>
            <person name="Kazmierczak K.M."/>
            <person name="Andrzejewski T.M."/>
            <person name="Davidsen T.M."/>
            <person name="Wayne K.J."/>
            <person name="Tettelin H."/>
            <person name="Glass J.I."/>
            <person name="Rusch D."/>
            <person name="Podicherti R."/>
            <person name="Tsui H.-C.T."/>
            <person name="Winkler M.E."/>
        </authorList>
    </citation>
    <scope>NUCLEOTIDE SEQUENCE</scope>
</reference>
<evidence type="ECO:0000256" key="1">
    <source>
        <dbReference type="ARBA" id="ARBA00004917"/>
    </source>
</evidence>
<dbReference type="PANTHER" id="PTHR21058">
    <property type="entry name" value="6,7-DIMETHYL-8-RIBITYLLUMAZINE SYNTHASE DMRL SYNTHASE LUMAZINE SYNTHASE"/>
    <property type="match status" value="1"/>
</dbReference>
<dbReference type="Pfam" id="PF00885">
    <property type="entry name" value="DMRL_synthase"/>
    <property type="match status" value="1"/>
</dbReference>
<evidence type="ECO:0000256" key="3">
    <source>
        <dbReference type="ARBA" id="ARBA00012664"/>
    </source>
</evidence>
<comment type="pathway">
    <text evidence="1">Cofactor biosynthesis; riboflavin biosynthesis; riboflavin from 2-hydroxy-3-oxobutyl phosphate and 5-amino-6-(D-ribitylamino)uracil: step 1/2.</text>
</comment>
<comment type="similarity">
    <text evidence="2">Belongs to the DMRL synthase family.</text>
</comment>
<dbReference type="EC" id="2.5.1.78" evidence="3"/>
<dbReference type="GO" id="GO:0009231">
    <property type="term" value="P:riboflavin biosynthetic process"/>
    <property type="evidence" value="ECO:0007669"/>
    <property type="project" value="UniProtKB-UniPathway"/>
</dbReference>
<dbReference type="AlphaFoldDB" id="A0A381Y5T2"/>
<dbReference type="NCBIfam" id="TIGR00114">
    <property type="entry name" value="lumazine-synth"/>
    <property type="match status" value="1"/>
</dbReference>
<dbReference type="CDD" id="cd09209">
    <property type="entry name" value="Lumazine_synthase-I"/>
    <property type="match status" value="1"/>
</dbReference>
<dbReference type="EMBL" id="UINC01017429">
    <property type="protein sequence ID" value="SVA72240.1"/>
    <property type="molecule type" value="Genomic_DNA"/>
</dbReference>
<comment type="catalytic activity">
    <reaction evidence="6">
        <text>(2S)-2-hydroxy-3-oxobutyl phosphate + 5-amino-6-(D-ribitylamino)uracil = 6,7-dimethyl-8-(1-D-ribityl)lumazine + phosphate + 2 H2O + H(+)</text>
        <dbReference type="Rhea" id="RHEA:26152"/>
        <dbReference type="ChEBI" id="CHEBI:15377"/>
        <dbReference type="ChEBI" id="CHEBI:15378"/>
        <dbReference type="ChEBI" id="CHEBI:15934"/>
        <dbReference type="ChEBI" id="CHEBI:43474"/>
        <dbReference type="ChEBI" id="CHEBI:58201"/>
        <dbReference type="ChEBI" id="CHEBI:58830"/>
        <dbReference type="EC" id="2.5.1.78"/>
    </reaction>
</comment>
<evidence type="ECO:0000256" key="4">
    <source>
        <dbReference type="ARBA" id="ARBA00022619"/>
    </source>
</evidence>
<keyword evidence="4" id="KW-0686">Riboflavin biosynthesis</keyword>
<feature type="non-terminal residue" evidence="7">
    <location>
        <position position="1"/>
    </location>
</feature>
<dbReference type="InterPro" id="IPR002180">
    <property type="entry name" value="LS/RS"/>
</dbReference>
<evidence type="ECO:0000313" key="7">
    <source>
        <dbReference type="EMBL" id="SVA72240.1"/>
    </source>
</evidence>
<dbReference type="GO" id="GO:0000906">
    <property type="term" value="F:6,7-dimethyl-8-ribityllumazine synthase activity"/>
    <property type="evidence" value="ECO:0007669"/>
    <property type="project" value="UniProtKB-EC"/>
</dbReference>
<sequence>VTLDGSGLRIGIVAARFNDAVVGQMLDGTRARLLALGVADEDISLAWVAGAFEIPLAARAMATSGDVDAVVCLGCVIRGETPHFDYVAGEAAAGILRVGLDTEVPAVFGVLTTDDMAQAVERAAVDKGDKGADCADAAVELVQLLRRLG</sequence>
<accession>A0A381Y5T2</accession>
<evidence type="ECO:0000256" key="5">
    <source>
        <dbReference type="ARBA" id="ARBA00022679"/>
    </source>
</evidence>
<dbReference type="HAMAP" id="MF_00178">
    <property type="entry name" value="Lumazine_synth"/>
    <property type="match status" value="1"/>
</dbReference>
<dbReference type="GO" id="GO:0009349">
    <property type="term" value="C:riboflavin synthase complex"/>
    <property type="evidence" value="ECO:0007669"/>
    <property type="project" value="InterPro"/>
</dbReference>
<dbReference type="InterPro" id="IPR036467">
    <property type="entry name" value="LS/RS_sf"/>
</dbReference>
<keyword evidence="5" id="KW-0808">Transferase</keyword>
<protein>
    <recommendedName>
        <fullName evidence="3">6,7-dimethyl-8-ribityllumazine synthase</fullName>
        <ecNumber evidence="3">2.5.1.78</ecNumber>
    </recommendedName>
</protein>
<evidence type="ECO:0000256" key="6">
    <source>
        <dbReference type="ARBA" id="ARBA00048785"/>
    </source>
</evidence>
<evidence type="ECO:0000256" key="2">
    <source>
        <dbReference type="ARBA" id="ARBA00007424"/>
    </source>
</evidence>
<gene>
    <name evidence="7" type="ORF">METZ01_LOCUS125094</name>
</gene>
<proteinExistence type="inferred from homology"/>
<name>A0A381Y5T2_9ZZZZ</name>
<dbReference type="PANTHER" id="PTHR21058:SF0">
    <property type="entry name" value="6,7-DIMETHYL-8-RIBITYLLUMAZINE SYNTHASE"/>
    <property type="match status" value="1"/>
</dbReference>
<dbReference type="InterPro" id="IPR034964">
    <property type="entry name" value="LS"/>
</dbReference>
<dbReference type="SUPFAM" id="SSF52121">
    <property type="entry name" value="Lumazine synthase"/>
    <property type="match status" value="1"/>
</dbReference>
<dbReference type="UniPathway" id="UPA00275">
    <property type="reaction ID" value="UER00404"/>
</dbReference>
<organism evidence="7">
    <name type="scientific">marine metagenome</name>
    <dbReference type="NCBI Taxonomy" id="408172"/>
    <lineage>
        <taxon>unclassified sequences</taxon>
        <taxon>metagenomes</taxon>
        <taxon>ecological metagenomes</taxon>
    </lineage>
</organism>